<keyword evidence="4" id="KW-1185">Reference proteome</keyword>
<feature type="chain" id="PRO_5037977628" description="Soil-associated protein, TIGR03435 family" evidence="2">
    <location>
        <begin position="25"/>
        <end position="378"/>
    </location>
</feature>
<protein>
    <recommendedName>
        <fullName evidence="5">Soil-associated protein, TIGR03435 family</fullName>
    </recommendedName>
</protein>
<dbReference type="AlphaFoldDB" id="A0A916RET3"/>
<feature type="region of interest" description="Disordered" evidence="1">
    <location>
        <begin position="317"/>
        <end position="340"/>
    </location>
</feature>
<dbReference type="InterPro" id="IPR017801">
    <property type="entry name" value="DUF3738"/>
</dbReference>
<gene>
    <name evidence="3" type="ORF">GCM10011507_00750</name>
</gene>
<dbReference type="NCBIfam" id="TIGR03435">
    <property type="entry name" value="Soli_TIGR03435"/>
    <property type="match status" value="1"/>
</dbReference>
<feature type="signal peptide" evidence="2">
    <location>
        <begin position="1"/>
        <end position="24"/>
    </location>
</feature>
<dbReference type="Proteomes" id="UP000648801">
    <property type="component" value="Unassembled WGS sequence"/>
</dbReference>
<evidence type="ECO:0000256" key="2">
    <source>
        <dbReference type="SAM" id="SignalP"/>
    </source>
</evidence>
<name>A0A916RET3_9BACT</name>
<feature type="region of interest" description="Disordered" evidence="1">
    <location>
        <begin position="256"/>
        <end position="275"/>
    </location>
</feature>
<evidence type="ECO:0000313" key="3">
    <source>
        <dbReference type="EMBL" id="GGA53500.1"/>
    </source>
</evidence>
<evidence type="ECO:0008006" key="5">
    <source>
        <dbReference type="Google" id="ProtNLM"/>
    </source>
</evidence>
<sequence>MVVVKKLLILIGMLAALLGMGAQAQTAPETWQGTLHAGRDLRLVLQVTKVDGALKGKIFSIDQGPGGMTTTTMSIDGGVLKFAITGMDMSYEGKLSPDGKSATGTWKQGGRETPLVLEHVSADAAWEIPKATPALSLMDPKLTPGYEVATIKPSRPDEQGRGFTLQGRHLVARNFTVEGLITLAYNLHSTQVMGGPDWIKKDHFDMDVLPDHEGLPSLEQARGIVRKLLADRFALKFHDDTKVLPVYVLSVAKSGPKLTKSASDPNSPPGMGGPPGRMMMRNGTMAEFAQVMQGILDRPVLDQTELKDRYDLTMRWTPDDSQYGGRVPPQNSGDNAANADAPPPLFTAIQEQIGLKLDAVKAPAKVMVIESVNQPSAN</sequence>
<comment type="caution">
    <text evidence="3">The sequence shown here is derived from an EMBL/GenBank/DDBJ whole genome shotgun (WGS) entry which is preliminary data.</text>
</comment>
<dbReference type="EMBL" id="BMJB01000001">
    <property type="protein sequence ID" value="GGA53500.1"/>
    <property type="molecule type" value="Genomic_DNA"/>
</dbReference>
<reference evidence="3" key="2">
    <citation type="submission" date="2020-09" db="EMBL/GenBank/DDBJ databases">
        <authorList>
            <person name="Sun Q."/>
            <person name="Zhou Y."/>
        </authorList>
    </citation>
    <scope>NUCLEOTIDE SEQUENCE</scope>
    <source>
        <strain evidence="3">CGMCC 1.15447</strain>
    </source>
</reference>
<dbReference type="Pfam" id="PF12543">
    <property type="entry name" value="DUF3738"/>
    <property type="match status" value="1"/>
</dbReference>
<proteinExistence type="predicted"/>
<keyword evidence="2" id="KW-0732">Signal</keyword>
<evidence type="ECO:0000313" key="4">
    <source>
        <dbReference type="Proteomes" id="UP000648801"/>
    </source>
</evidence>
<reference evidence="3" key="1">
    <citation type="journal article" date="2014" name="Int. J. Syst. Evol. Microbiol.">
        <title>Complete genome sequence of Corynebacterium casei LMG S-19264T (=DSM 44701T), isolated from a smear-ripened cheese.</title>
        <authorList>
            <consortium name="US DOE Joint Genome Institute (JGI-PGF)"/>
            <person name="Walter F."/>
            <person name="Albersmeier A."/>
            <person name="Kalinowski J."/>
            <person name="Ruckert C."/>
        </authorList>
    </citation>
    <scope>NUCLEOTIDE SEQUENCE</scope>
    <source>
        <strain evidence="3">CGMCC 1.15447</strain>
    </source>
</reference>
<organism evidence="3 4">
    <name type="scientific">Edaphobacter acidisoli</name>
    <dbReference type="NCBI Taxonomy" id="2040573"/>
    <lineage>
        <taxon>Bacteria</taxon>
        <taxon>Pseudomonadati</taxon>
        <taxon>Acidobacteriota</taxon>
        <taxon>Terriglobia</taxon>
        <taxon>Terriglobales</taxon>
        <taxon>Acidobacteriaceae</taxon>
        <taxon>Edaphobacter</taxon>
    </lineage>
</organism>
<accession>A0A916RET3</accession>
<evidence type="ECO:0000256" key="1">
    <source>
        <dbReference type="SAM" id="MobiDB-lite"/>
    </source>
</evidence>